<proteinExistence type="predicted"/>
<evidence type="ECO:0000313" key="3">
    <source>
        <dbReference type="Proteomes" id="UP000053257"/>
    </source>
</evidence>
<organism evidence="2 3">
    <name type="scientific">Phlebiopsis gigantea (strain 11061_1 CR5-6)</name>
    <name type="common">White-rot fungus</name>
    <name type="synonym">Peniophora gigantea</name>
    <dbReference type="NCBI Taxonomy" id="745531"/>
    <lineage>
        <taxon>Eukaryota</taxon>
        <taxon>Fungi</taxon>
        <taxon>Dikarya</taxon>
        <taxon>Basidiomycota</taxon>
        <taxon>Agaricomycotina</taxon>
        <taxon>Agaricomycetes</taxon>
        <taxon>Polyporales</taxon>
        <taxon>Phanerochaetaceae</taxon>
        <taxon>Phlebiopsis</taxon>
    </lineage>
</organism>
<sequence>MASPSDSSCNCILTRPVRTLRTGLKVCLQYIQGLVAGNKENRPARNPLSLSTRRKPHTPTASLQASPRTVLGDITSQFSPTSDAASNDDTATTLASAHLSIDTASKSMASSRASSRAPMSELTCAYVGCYNEDWTPRPGDSCSEIDYVPEDDGHWAERFDCSDENVGPLGACPPPPSRASGEL</sequence>
<protein>
    <submittedName>
        <fullName evidence="2">Uncharacterized protein</fullName>
    </submittedName>
</protein>
<keyword evidence="3" id="KW-1185">Reference proteome</keyword>
<evidence type="ECO:0000256" key="1">
    <source>
        <dbReference type="SAM" id="MobiDB-lite"/>
    </source>
</evidence>
<name>A0A0C3NCW0_PHLG1</name>
<dbReference type="EMBL" id="KN840682">
    <property type="protein sequence ID" value="KIP02344.1"/>
    <property type="molecule type" value="Genomic_DNA"/>
</dbReference>
<dbReference type="Proteomes" id="UP000053257">
    <property type="component" value="Unassembled WGS sequence"/>
</dbReference>
<reference evidence="2 3" key="1">
    <citation type="journal article" date="2014" name="PLoS Genet.">
        <title>Analysis of the Phlebiopsis gigantea genome, transcriptome and secretome provides insight into its pioneer colonization strategies of wood.</title>
        <authorList>
            <person name="Hori C."/>
            <person name="Ishida T."/>
            <person name="Igarashi K."/>
            <person name="Samejima M."/>
            <person name="Suzuki H."/>
            <person name="Master E."/>
            <person name="Ferreira P."/>
            <person name="Ruiz-Duenas F.J."/>
            <person name="Held B."/>
            <person name="Canessa P."/>
            <person name="Larrondo L.F."/>
            <person name="Schmoll M."/>
            <person name="Druzhinina I.S."/>
            <person name="Kubicek C.P."/>
            <person name="Gaskell J.A."/>
            <person name="Kersten P."/>
            <person name="St John F."/>
            <person name="Glasner J."/>
            <person name="Sabat G."/>
            <person name="Splinter BonDurant S."/>
            <person name="Syed K."/>
            <person name="Yadav J."/>
            <person name="Mgbeahuruike A.C."/>
            <person name="Kovalchuk A."/>
            <person name="Asiegbu F.O."/>
            <person name="Lackner G."/>
            <person name="Hoffmeister D."/>
            <person name="Rencoret J."/>
            <person name="Gutierrez A."/>
            <person name="Sun H."/>
            <person name="Lindquist E."/>
            <person name="Barry K."/>
            <person name="Riley R."/>
            <person name="Grigoriev I.V."/>
            <person name="Henrissat B."/>
            <person name="Kues U."/>
            <person name="Berka R.M."/>
            <person name="Martinez A.T."/>
            <person name="Covert S.F."/>
            <person name="Blanchette R.A."/>
            <person name="Cullen D."/>
        </authorList>
    </citation>
    <scope>NUCLEOTIDE SEQUENCE [LARGE SCALE GENOMIC DNA]</scope>
    <source>
        <strain evidence="2 3">11061_1 CR5-6</strain>
    </source>
</reference>
<feature type="region of interest" description="Disordered" evidence="1">
    <location>
        <begin position="39"/>
        <end position="90"/>
    </location>
</feature>
<dbReference type="HOGENOM" id="CLU_1475670_0_0_1"/>
<dbReference type="AlphaFoldDB" id="A0A0C3NCW0"/>
<accession>A0A0C3NCW0</accession>
<feature type="compositionally biased region" description="Polar residues" evidence="1">
    <location>
        <begin position="74"/>
        <end position="90"/>
    </location>
</feature>
<gene>
    <name evidence="2" type="ORF">PHLGIDRAFT_298824</name>
</gene>
<evidence type="ECO:0000313" key="2">
    <source>
        <dbReference type="EMBL" id="KIP02344.1"/>
    </source>
</evidence>